<evidence type="ECO:0000256" key="1">
    <source>
        <dbReference type="SAM" id="MobiDB-lite"/>
    </source>
</evidence>
<dbReference type="EMBL" id="AZIL01002830">
    <property type="protein sequence ID" value="EWM20752.1"/>
    <property type="molecule type" value="Genomic_DNA"/>
</dbReference>
<dbReference type="AlphaFoldDB" id="W7T1X2"/>
<protein>
    <submittedName>
        <fullName evidence="2">Uncharacterized protein</fullName>
    </submittedName>
</protein>
<comment type="caution">
    <text evidence="2">The sequence shown here is derived from an EMBL/GenBank/DDBJ whole genome shotgun (WGS) entry which is preliminary data.</text>
</comment>
<accession>W7T1X2</accession>
<sequence>MCMPELSTEALRLRKLWSTPVKAKCPFISLQRIMHGNEINTDYACPRSAKRFKAGEELPSTLASLHSTKYTHIRFIGYVIPTTPANIVAVGDPNGQGAVAGTYLGHENVQKDIQGRLSVLQVAVKTAKAQLPSNDVNGTVLTVFCAPEFFWHGHEGPYLHTSKAEDPADVILQALADAFPANEYPHWLFICGTAITARVENKEKLYNLNSTITRNAVVESLCRQLRHCYGPLSEVIMDMLIGFIKHCHAYPLLSVRNRALILGSNLHDVPNQELATKTMTTEKYFCSNEDFLLYEVNKQPVVTEQMVTYQSIDLTAGDVKRHTRDKYAIFQVSPSPLGSAPDSFIQSKDKSKQPPPVESGIPMTVSWREGPSVGAERVLDVAVEICLDHRDVRLRRNIGNHPFHVQLIPSCGMQIKENGAAVEEGGLIFNVDGQYAIGGTSTSASGLPQRGKVNEVPCLFTNYVDETNEGYAGHTQLARVQRRAVGAHVSAKGSRNASFYEDLGTDDVRVFPVKAVHNLASFFAGGPGALHIYGFHKPLPLYMD</sequence>
<name>W7T1X2_9STRA</name>
<dbReference type="OrthoDB" id="185246at2759"/>
<gene>
    <name evidence="2" type="ORF">Naga_100816g1</name>
</gene>
<evidence type="ECO:0000313" key="3">
    <source>
        <dbReference type="Proteomes" id="UP000019335"/>
    </source>
</evidence>
<proteinExistence type="predicted"/>
<reference evidence="2 3" key="1">
    <citation type="journal article" date="2014" name="Mol. Plant">
        <title>Chromosome Scale Genome Assembly and Transcriptome Profiling of Nannochloropsis gaditana in Nitrogen Depletion.</title>
        <authorList>
            <person name="Corteggiani Carpinelli E."/>
            <person name="Telatin A."/>
            <person name="Vitulo N."/>
            <person name="Forcato C."/>
            <person name="D'Angelo M."/>
            <person name="Schiavon R."/>
            <person name="Vezzi A."/>
            <person name="Giacometti G.M."/>
            <person name="Morosinotto T."/>
            <person name="Valle G."/>
        </authorList>
    </citation>
    <scope>NUCLEOTIDE SEQUENCE [LARGE SCALE GENOMIC DNA]</scope>
    <source>
        <strain evidence="2 3">B-31</strain>
    </source>
</reference>
<evidence type="ECO:0000313" key="2">
    <source>
        <dbReference type="EMBL" id="EWM20752.1"/>
    </source>
</evidence>
<organism evidence="2 3">
    <name type="scientific">Nannochloropsis gaditana</name>
    <dbReference type="NCBI Taxonomy" id="72520"/>
    <lineage>
        <taxon>Eukaryota</taxon>
        <taxon>Sar</taxon>
        <taxon>Stramenopiles</taxon>
        <taxon>Ochrophyta</taxon>
        <taxon>Eustigmatophyceae</taxon>
        <taxon>Eustigmatales</taxon>
        <taxon>Monodopsidaceae</taxon>
        <taxon>Nannochloropsis</taxon>
    </lineage>
</organism>
<dbReference type="Proteomes" id="UP000019335">
    <property type="component" value="Unassembled WGS sequence"/>
</dbReference>
<keyword evidence="3" id="KW-1185">Reference proteome</keyword>
<feature type="region of interest" description="Disordered" evidence="1">
    <location>
        <begin position="339"/>
        <end position="365"/>
    </location>
</feature>